<gene>
    <name evidence="1" type="ORF">GCM10009789_25960</name>
</gene>
<comment type="caution">
    <text evidence="1">The sequence shown here is derived from an EMBL/GenBank/DDBJ whole genome shotgun (WGS) entry which is preliminary data.</text>
</comment>
<organism evidence="1 2">
    <name type="scientific">Kribbella sancticallisti</name>
    <dbReference type="NCBI Taxonomy" id="460087"/>
    <lineage>
        <taxon>Bacteria</taxon>
        <taxon>Bacillati</taxon>
        <taxon>Actinomycetota</taxon>
        <taxon>Actinomycetes</taxon>
        <taxon>Propionibacteriales</taxon>
        <taxon>Kribbellaceae</taxon>
        <taxon>Kribbella</taxon>
    </lineage>
</organism>
<protein>
    <recommendedName>
        <fullName evidence="3">Phage gp6-like head-tail connector protein</fullName>
    </recommendedName>
</protein>
<sequence>MEASEWAEMVSAAVGIALSRQNMEVSESERSALDELIADAGDRLASDEDYRESATVVELQSAAEALVRGLLHVRSSGTEFGLEGFTISTDRVRSWICPLYPFC</sequence>
<evidence type="ECO:0008006" key="3">
    <source>
        <dbReference type="Google" id="ProtNLM"/>
    </source>
</evidence>
<reference evidence="1 2" key="1">
    <citation type="journal article" date="2019" name="Int. J. Syst. Evol. Microbiol.">
        <title>The Global Catalogue of Microorganisms (GCM) 10K type strain sequencing project: providing services to taxonomists for standard genome sequencing and annotation.</title>
        <authorList>
            <consortium name="The Broad Institute Genomics Platform"/>
            <consortium name="The Broad Institute Genome Sequencing Center for Infectious Disease"/>
            <person name="Wu L."/>
            <person name="Ma J."/>
        </authorList>
    </citation>
    <scope>NUCLEOTIDE SEQUENCE [LARGE SCALE GENOMIC DNA]</scope>
    <source>
        <strain evidence="1 2">JCM 14969</strain>
    </source>
</reference>
<proteinExistence type="predicted"/>
<evidence type="ECO:0000313" key="1">
    <source>
        <dbReference type="EMBL" id="GAA1571205.1"/>
    </source>
</evidence>
<accession>A0ABN2D9C9</accession>
<dbReference type="RefSeq" id="WP_344213316.1">
    <property type="nucleotide sequence ID" value="NZ_BAAAOS010000018.1"/>
</dbReference>
<keyword evidence="2" id="KW-1185">Reference proteome</keyword>
<dbReference type="Proteomes" id="UP001500393">
    <property type="component" value="Unassembled WGS sequence"/>
</dbReference>
<dbReference type="EMBL" id="BAAAOS010000018">
    <property type="protein sequence ID" value="GAA1571205.1"/>
    <property type="molecule type" value="Genomic_DNA"/>
</dbReference>
<evidence type="ECO:0000313" key="2">
    <source>
        <dbReference type="Proteomes" id="UP001500393"/>
    </source>
</evidence>
<name>A0ABN2D9C9_9ACTN</name>